<evidence type="ECO:0000313" key="2">
    <source>
        <dbReference type="EMBL" id="KAK9680561.1"/>
    </source>
</evidence>
<dbReference type="EMBL" id="JASPKY010000882">
    <property type="protein sequence ID" value="KAK9680561.1"/>
    <property type="molecule type" value="Genomic_DNA"/>
</dbReference>
<evidence type="ECO:0000313" key="3">
    <source>
        <dbReference type="Proteomes" id="UP001458880"/>
    </source>
</evidence>
<evidence type="ECO:0000256" key="1">
    <source>
        <dbReference type="SAM" id="MobiDB-lite"/>
    </source>
</evidence>
<dbReference type="Proteomes" id="UP001458880">
    <property type="component" value="Unassembled WGS sequence"/>
</dbReference>
<accession>A0AAW1HUX1</accession>
<feature type="non-terminal residue" evidence="2">
    <location>
        <position position="1"/>
    </location>
</feature>
<organism evidence="2 3">
    <name type="scientific">Popillia japonica</name>
    <name type="common">Japanese beetle</name>
    <dbReference type="NCBI Taxonomy" id="7064"/>
    <lineage>
        <taxon>Eukaryota</taxon>
        <taxon>Metazoa</taxon>
        <taxon>Ecdysozoa</taxon>
        <taxon>Arthropoda</taxon>
        <taxon>Hexapoda</taxon>
        <taxon>Insecta</taxon>
        <taxon>Pterygota</taxon>
        <taxon>Neoptera</taxon>
        <taxon>Endopterygota</taxon>
        <taxon>Coleoptera</taxon>
        <taxon>Polyphaga</taxon>
        <taxon>Scarabaeiformia</taxon>
        <taxon>Scarabaeidae</taxon>
        <taxon>Rutelinae</taxon>
        <taxon>Popillia</taxon>
    </lineage>
</organism>
<comment type="caution">
    <text evidence="2">The sequence shown here is derived from an EMBL/GenBank/DDBJ whole genome shotgun (WGS) entry which is preliminary data.</text>
</comment>
<reference evidence="2 3" key="1">
    <citation type="journal article" date="2024" name="BMC Genomics">
        <title>De novo assembly and annotation of Popillia japonica's genome with initial clues to its potential as an invasive pest.</title>
        <authorList>
            <person name="Cucini C."/>
            <person name="Boschi S."/>
            <person name="Funari R."/>
            <person name="Cardaioli E."/>
            <person name="Iannotti N."/>
            <person name="Marturano G."/>
            <person name="Paoli F."/>
            <person name="Bruttini M."/>
            <person name="Carapelli A."/>
            <person name="Frati F."/>
            <person name="Nardi F."/>
        </authorList>
    </citation>
    <scope>NUCLEOTIDE SEQUENCE [LARGE SCALE GENOMIC DNA]</scope>
    <source>
        <strain evidence="2">DMR45628</strain>
    </source>
</reference>
<gene>
    <name evidence="2" type="ORF">QE152_g38992</name>
</gene>
<feature type="region of interest" description="Disordered" evidence="1">
    <location>
        <begin position="1"/>
        <end position="20"/>
    </location>
</feature>
<name>A0AAW1HUX1_POPJA</name>
<keyword evidence="3" id="KW-1185">Reference proteome</keyword>
<proteinExistence type="predicted"/>
<dbReference type="AlphaFoldDB" id="A0AAW1HUX1"/>
<protein>
    <submittedName>
        <fullName evidence="2">Uncharacterized protein</fullName>
    </submittedName>
</protein>
<sequence>KLKMLDNESENGLSSSSDELETDMTYARQCMLNEDTPPPPMFPFVAKPKIHFQKEDDTTKPAMKQCWSKDVLVATPFFPQSKDAYGDDRAEQHRLSQPTLSTIVKRVVEAVAGHINEFIQFPEGYYHSRH</sequence>